<evidence type="ECO:0000256" key="7">
    <source>
        <dbReference type="PIRSR" id="PIRSR614186-1"/>
    </source>
</evidence>
<protein>
    <recommendedName>
        <fullName evidence="4 8">S-formylglutathione hydrolase</fullName>
        <ecNumber evidence="3 8">3.1.2.12</ecNumber>
    </recommendedName>
</protein>
<evidence type="ECO:0000256" key="5">
    <source>
        <dbReference type="ARBA" id="ARBA00022487"/>
    </source>
</evidence>
<reference evidence="9" key="1">
    <citation type="submission" date="2022-01" db="UniProtKB">
        <authorList>
            <consortium name="EnsemblMetazoa"/>
        </authorList>
    </citation>
    <scope>IDENTIFICATION</scope>
</reference>
<dbReference type="PANTHER" id="PTHR10061">
    <property type="entry name" value="S-FORMYLGLUTATHIONE HYDROLASE"/>
    <property type="match status" value="1"/>
</dbReference>
<dbReference type="GO" id="GO:0018738">
    <property type="term" value="F:S-formylglutathione hydrolase activity"/>
    <property type="evidence" value="ECO:0007669"/>
    <property type="project" value="UniProtKB-EC"/>
</dbReference>
<keyword evidence="5 8" id="KW-0719">Serine esterase</keyword>
<evidence type="ECO:0000256" key="8">
    <source>
        <dbReference type="RuleBase" id="RU363068"/>
    </source>
</evidence>
<dbReference type="EnsemblMetazoa" id="XM_014399439.2">
    <property type="protein sequence ID" value="XP_014254925.1"/>
    <property type="gene ID" value="LOC106669748"/>
</dbReference>
<sequence length="282" mass="31476">MSLKLLSSNKCFGGFQNVYSHVSKVLKCTMKFGIYLPPDCDGKNVPVVYWLSGLTCTEQNFIIKSGAQQHASKHNFIVVSPDTSPRGVNIPGEDDSYDFGSGASFYVDATQDPWKTNYNMYSYITSELPDVINTNFPSDPYHQSIMGHSMGGHGALICYLKNPGKYRSVSAFAPICNPTQSPWGKKAFKGYLGEEEDKWHDYDATSLVAKFDGPLSDILIDQGAADEFLSNGQLQPENFLQACKSAQVPVILHMREGYDHSYFYVSSFIGEHFQHHAKYLTQ</sequence>
<feature type="active site" description="Charge relay system" evidence="7">
    <location>
        <position position="260"/>
    </location>
</feature>
<comment type="function">
    <text evidence="1 8">Serine hydrolase involved in the detoxification of formaldehyde.</text>
</comment>
<dbReference type="GO" id="GO:0005829">
    <property type="term" value="C:cytosol"/>
    <property type="evidence" value="ECO:0007669"/>
    <property type="project" value="TreeGrafter"/>
</dbReference>
<dbReference type="InterPro" id="IPR014186">
    <property type="entry name" value="S-formylglutathione_hydrol"/>
</dbReference>
<evidence type="ECO:0000256" key="6">
    <source>
        <dbReference type="ARBA" id="ARBA00022801"/>
    </source>
</evidence>
<dbReference type="NCBIfam" id="TIGR02821">
    <property type="entry name" value="fghA_ester_D"/>
    <property type="match status" value="1"/>
</dbReference>
<dbReference type="Proteomes" id="UP000494040">
    <property type="component" value="Unassembled WGS sequence"/>
</dbReference>
<dbReference type="EnsemblMetazoa" id="XM_014399438.2">
    <property type="protein sequence ID" value="XP_014254924.1"/>
    <property type="gene ID" value="LOC106669748"/>
</dbReference>
<keyword evidence="8" id="KW-0963">Cytoplasm</keyword>
<evidence type="ECO:0000256" key="4">
    <source>
        <dbReference type="ARBA" id="ARBA00016774"/>
    </source>
</evidence>
<organism evidence="9 10">
    <name type="scientific">Cimex lectularius</name>
    <name type="common">Bed bug</name>
    <name type="synonym">Acanthia lectularia</name>
    <dbReference type="NCBI Taxonomy" id="79782"/>
    <lineage>
        <taxon>Eukaryota</taxon>
        <taxon>Metazoa</taxon>
        <taxon>Ecdysozoa</taxon>
        <taxon>Arthropoda</taxon>
        <taxon>Hexapoda</taxon>
        <taxon>Insecta</taxon>
        <taxon>Pterygota</taxon>
        <taxon>Neoptera</taxon>
        <taxon>Paraneoptera</taxon>
        <taxon>Hemiptera</taxon>
        <taxon>Heteroptera</taxon>
        <taxon>Panheteroptera</taxon>
        <taxon>Cimicomorpha</taxon>
        <taxon>Cimicidae</taxon>
        <taxon>Cimex</taxon>
    </lineage>
</organism>
<dbReference type="PANTHER" id="PTHR10061:SF0">
    <property type="entry name" value="S-FORMYLGLUTATHIONE HYDROLASE"/>
    <property type="match status" value="1"/>
</dbReference>
<dbReference type="GO" id="GO:0052689">
    <property type="term" value="F:carboxylic ester hydrolase activity"/>
    <property type="evidence" value="ECO:0007669"/>
    <property type="project" value="UniProtKB-KW"/>
</dbReference>
<keyword evidence="6 8" id="KW-0378">Hydrolase</keyword>
<comment type="catalytic activity">
    <reaction evidence="8">
        <text>S-formylglutathione + H2O = formate + glutathione + H(+)</text>
        <dbReference type="Rhea" id="RHEA:14961"/>
        <dbReference type="ChEBI" id="CHEBI:15377"/>
        <dbReference type="ChEBI" id="CHEBI:15378"/>
        <dbReference type="ChEBI" id="CHEBI:15740"/>
        <dbReference type="ChEBI" id="CHEBI:57688"/>
        <dbReference type="ChEBI" id="CHEBI:57925"/>
        <dbReference type="EC" id="3.1.2.12"/>
    </reaction>
</comment>
<feature type="active site" description="Charge relay system" evidence="7">
    <location>
        <position position="149"/>
    </location>
</feature>
<dbReference type="Gene3D" id="3.40.50.1820">
    <property type="entry name" value="alpha/beta hydrolase"/>
    <property type="match status" value="1"/>
</dbReference>
<dbReference type="InterPro" id="IPR029058">
    <property type="entry name" value="AB_hydrolase_fold"/>
</dbReference>
<dbReference type="AlphaFoldDB" id="A0A8I6S2R4"/>
<comment type="similarity">
    <text evidence="2 8">Belongs to the esterase D family.</text>
</comment>
<dbReference type="RefSeq" id="XP_014254924.1">
    <property type="nucleotide sequence ID" value="XM_014399438.2"/>
</dbReference>
<dbReference type="OMA" id="PSDCPWG"/>
<dbReference type="FunFam" id="3.40.50.1820:FF:000002">
    <property type="entry name" value="S-formylglutathione hydrolase"/>
    <property type="match status" value="1"/>
</dbReference>
<dbReference type="RefSeq" id="XP_014254925.1">
    <property type="nucleotide sequence ID" value="XM_014399439.2"/>
</dbReference>
<dbReference type="Pfam" id="PF00756">
    <property type="entry name" value="Esterase"/>
    <property type="match status" value="1"/>
</dbReference>
<dbReference type="SUPFAM" id="SSF53474">
    <property type="entry name" value="alpha/beta-Hydrolases"/>
    <property type="match status" value="1"/>
</dbReference>
<accession>A0A8I6S2R4</accession>
<keyword evidence="10" id="KW-1185">Reference proteome</keyword>
<proteinExistence type="inferred from homology"/>
<evidence type="ECO:0000256" key="1">
    <source>
        <dbReference type="ARBA" id="ARBA00002608"/>
    </source>
</evidence>
<feature type="active site" description="Charge relay system" evidence="7">
    <location>
        <position position="226"/>
    </location>
</feature>
<name>A0A8I6S2R4_CIMLE</name>
<evidence type="ECO:0000313" key="10">
    <source>
        <dbReference type="Proteomes" id="UP000494040"/>
    </source>
</evidence>
<evidence type="ECO:0000313" key="9">
    <source>
        <dbReference type="EnsemblMetazoa" id="XP_014254924.1"/>
    </source>
</evidence>
<evidence type="ECO:0000256" key="2">
    <source>
        <dbReference type="ARBA" id="ARBA00005622"/>
    </source>
</evidence>
<dbReference type="OrthoDB" id="420518at2759"/>
<comment type="subcellular location">
    <subcellularLocation>
        <location evidence="8">Cytoplasm</location>
    </subcellularLocation>
</comment>
<dbReference type="GeneID" id="106669748"/>
<evidence type="ECO:0000256" key="3">
    <source>
        <dbReference type="ARBA" id="ARBA00012479"/>
    </source>
</evidence>
<dbReference type="InterPro" id="IPR000801">
    <property type="entry name" value="Esterase-like"/>
</dbReference>
<dbReference type="EC" id="3.1.2.12" evidence="3 8"/>
<dbReference type="GO" id="GO:0046294">
    <property type="term" value="P:formaldehyde catabolic process"/>
    <property type="evidence" value="ECO:0007669"/>
    <property type="project" value="InterPro"/>
</dbReference>